<evidence type="ECO:0000256" key="9">
    <source>
        <dbReference type="ARBA" id="ARBA00047589"/>
    </source>
</evidence>
<gene>
    <name evidence="11" type="ORF">H8718_08345</name>
</gene>
<comment type="pathway">
    <text evidence="10">Polyol metabolism; 1,2-propanediol degradation.</text>
</comment>
<comment type="similarity">
    <text evidence="2 10">Belongs to the PduL family.</text>
</comment>
<dbReference type="AlphaFoldDB" id="A0A926EFV1"/>
<evidence type="ECO:0000256" key="6">
    <source>
        <dbReference type="ARBA" id="ARBA00022723"/>
    </source>
</evidence>
<reference evidence="11" key="1">
    <citation type="submission" date="2020-08" db="EMBL/GenBank/DDBJ databases">
        <title>Genome public.</title>
        <authorList>
            <person name="Liu C."/>
            <person name="Sun Q."/>
        </authorList>
    </citation>
    <scope>NUCLEOTIDE SEQUENCE</scope>
    <source>
        <strain evidence="11">NSJ-12</strain>
    </source>
</reference>
<dbReference type="RefSeq" id="WP_177671575.1">
    <property type="nucleotide sequence ID" value="NZ_JACRSY010000011.1"/>
</dbReference>
<evidence type="ECO:0000256" key="10">
    <source>
        <dbReference type="PIRNR" id="PIRNR010130"/>
    </source>
</evidence>
<dbReference type="Pfam" id="PF06130">
    <property type="entry name" value="PTAC"/>
    <property type="match status" value="1"/>
</dbReference>
<evidence type="ECO:0000313" key="12">
    <source>
        <dbReference type="Proteomes" id="UP000655830"/>
    </source>
</evidence>
<dbReference type="GO" id="GO:0016747">
    <property type="term" value="F:acyltransferase activity, transferring groups other than amino-acyl groups"/>
    <property type="evidence" value="ECO:0007669"/>
    <property type="project" value="InterPro"/>
</dbReference>
<evidence type="ECO:0000256" key="7">
    <source>
        <dbReference type="ARBA" id="ARBA00022833"/>
    </source>
</evidence>
<dbReference type="NCBIfam" id="NF011652">
    <property type="entry name" value="PRK15070.1"/>
    <property type="match status" value="1"/>
</dbReference>
<evidence type="ECO:0000313" key="11">
    <source>
        <dbReference type="EMBL" id="MBC8579538.1"/>
    </source>
</evidence>
<sequence>MEHCNIEQIITVPIGVSARHLHLSKEHLEILFGEGATLHPKKELMGGQYAAEERVTLVGTNLRVIENVRVLGPIRKETQVELAKTDAVKLGIAPPIRESGNIKGSAPITLVGPKGAVHLSEGCIIAKRHIHMNAEDAKAFGLYNNQVISVRIGEEREGILNHVQIRVDPSFTLEMHIDTDEANALGVTCKSAAYIMS</sequence>
<protein>
    <recommendedName>
        <fullName evidence="4 10">Phosphate propanoyltransferase</fullName>
        <ecNumber evidence="3 10">2.3.1.222</ecNumber>
    </recommendedName>
</protein>
<evidence type="ECO:0000256" key="8">
    <source>
        <dbReference type="ARBA" id="ARBA00023315"/>
    </source>
</evidence>
<keyword evidence="5 10" id="KW-0808">Transferase</keyword>
<evidence type="ECO:0000256" key="4">
    <source>
        <dbReference type="ARBA" id="ARBA00020837"/>
    </source>
</evidence>
<evidence type="ECO:0000256" key="3">
    <source>
        <dbReference type="ARBA" id="ARBA00012206"/>
    </source>
</evidence>
<dbReference type="PIRSF" id="PIRSF010130">
    <property type="entry name" value="PduL"/>
    <property type="match status" value="1"/>
</dbReference>
<comment type="catalytic activity">
    <reaction evidence="9 10">
        <text>propanoyl-CoA + phosphate = propanoyl phosphate + CoA</text>
        <dbReference type="Rhea" id="RHEA:28046"/>
        <dbReference type="ChEBI" id="CHEBI:43474"/>
        <dbReference type="ChEBI" id="CHEBI:57287"/>
        <dbReference type="ChEBI" id="CHEBI:57392"/>
        <dbReference type="ChEBI" id="CHEBI:58933"/>
        <dbReference type="EC" id="2.3.1.222"/>
    </reaction>
</comment>
<keyword evidence="12" id="KW-1185">Reference proteome</keyword>
<dbReference type="PANTHER" id="PTHR39453:SF1">
    <property type="entry name" value="PHOSPHATE PROPANOYLTRANSFERASE"/>
    <property type="match status" value="1"/>
</dbReference>
<accession>A0A926EFV1</accession>
<evidence type="ECO:0000256" key="2">
    <source>
        <dbReference type="ARBA" id="ARBA00007342"/>
    </source>
</evidence>
<dbReference type="GO" id="GO:0046872">
    <property type="term" value="F:metal ion binding"/>
    <property type="evidence" value="ECO:0007669"/>
    <property type="project" value="UniProtKB-KW"/>
</dbReference>
<dbReference type="EMBL" id="JACRSY010000011">
    <property type="protein sequence ID" value="MBC8579538.1"/>
    <property type="molecule type" value="Genomic_DNA"/>
</dbReference>
<comment type="cofactor">
    <cofactor evidence="1">
        <name>Zn(2+)</name>
        <dbReference type="ChEBI" id="CHEBI:29105"/>
    </cofactor>
</comment>
<dbReference type="PANTHER" id="PTHR39453">
    <property type="entry name" value="PHOSPHATE PROPANOYLTRANSFERASE"/>
    <property type="match status" value="1"/>
</dbReference>
<keyword evidence="6" id="KW-0479">Metal-binding</keyword>
<dbReference type="EC" id="2.3.1.222" evidence="3 10"/>
<comment type="caution">
    <text evidence="11">The sequence shown here is derived from an EMBL/GenBank/DDBJ whole genome shotgun (WGS) entry which is preliminary data.</text>
</comment>
<proteinExistence type="inferred from homology"/>
<organism evidence="11 12">
    <name type="scientific">Zhenhengia yiwuensis</name>
    <dbReference type="NCBI Taxonomy" id="2763666"/>
    <lineage>
        <taxon>Bacteria</taxon>
        <taxon>Bacillati</taxon>
        <taxon>Bacillota</taxon>
        <taxon>Clostridia</taxon>
        <taxon>Lachnospirales</taxon>
        <taxon>Lachnospiraceae</taxon>
        <taxon>Zhenhengia</taxon>
    </lineage>
</organism>
<keyword evidence="8 10" id="KW-0012">Acyltransferase</keyword>
<name>A0A926EFV1_9FIRM</name>
<dbReference type="InterPro" id="IPR008300">
    <property type="entry name" value="PTAC"/>
</dbReference>
<keyword evidence="7" id="KW-0862">Zinc</keyword>
<comment type="function">
    <text evidence="10">Involved in 1,2-propanediol (1,2-PD) degradation by catalyzing the conversion of propanoyl-CoA to propanoyl-phosphate.</text>
</comment>
<dbReference type="Proteomes" id="UP000655830">
    <property type="component" value="Unassembled WGS sequence"/>
</dbReference>
<evidence type="ECO:0000256" key="5">
    <source>
        <dbReference type="ARBA" id="ARBA00022679"/>
    </source>
</evidence>
<evidence type="ECO:0000256" key="1">
    <source>
        <dbReference type="ARBA" id="ARBA00001947"/>
    </source>
</evidence>